<dbReference type="GO" id="GO:0005737">
    <property type="term" value="C:cytoplasm"/>
    <property type="evidence" value="ECO:0007669"/>
    <property type="project" value="UniProtKB-ARBA"/>
</dbReference>
<evidence type="ECO:0008006" key="7">
    <source>
        <dbReference type="Google" id="ProtNLM"/>
    </source>
</evidence>
<comment type="subcellular location">
    <subcellularLocation>
        <location evidence="1">Golgi apparatus membrane</location>
        <topology evidence="1">Peripheral membrane protein</topology>
        <orientation evidence="1">Cytoplasmic side</orientation>
    </subcellularLocation>
</comment>
<sequence>MQSKISEQYFLLAENTGNRSAIMRGIRRRAYLTACILFDMQLGQLVKFSNNCIEVIAPLPREYAFLNPVVDSIDDRISKTAKNSLRHLILNRQINRAVYDGVGKRLLAKNQVTKTTSRGLLFSHDKYDPTPEAQQRVIQHIRETFLNQQQPSAEIVALVSSLSRTRILKDYFDKSELAAIKEQLAVFRADSGYNDFFKFAKWIDEFITTIILAASSHG</sequence>
<dbReference type="PATRIC" id="fig|1423786.4.peg.1456"/>
<dbReference type="Proteomes" id="UP000051010">
    <property type="component" value="Unassembled WGS sequence"/>
</dbReference>
<dbReference type="InterPro" id="IPR008628">
    <property type="entry name" value="GPP34-like"/>
</dbReference>
<dbReference type="Gene3D" id="1.10.3630.10">
    <property type="entry name" value="yeast vps74-n-term truncation variant domain like"/>
    <property type="match status" value="1"/>
</dbReference>
<evidence type="ECO:0000256" key="2">
    <source>
        <dbReference type="ARBA" id="ARBA00023034"/>
    </source>
</evidence>
<dbReference type="RefSeq" id="WP_054732415.1">
    <property type="nucleotide sequence ID" value="NZ_AZFZ01000003.1"/>
</dbReference>
<dbReference type="AlphaFoldDB" id="A0A0R1YUH5"/>
<comment type="caution">
    <text evidence="5">The sequence shown here is derived from an EMBL/GenBank/DDBJ whole genome shotgun (WGS) entry which is preliminary data.</text>
</comment>
<dbReference type="EMBL" id="AZFZ01000003">
    <property type="protein sequence ID" value="KRM45525.1"/>
    <property type="molecule type" value="Genomic_DNA"/>
</dbReference>
<reference evidence="5 6" key="1">
    <citation type="journal article" date="2015" name="Genome Announc.">
        <title>Expanding the biotechnology potential of lactobacilli through comparative genomics of 213 strains and associated genera.</title>
        <authorList>
            <person name="Sun Z."/>
            <person name="Harris H.M."/>
            <person name="McCann A."/>
            <person name="Guo C."/>
            <person name="Argimon S."/>
            <person name="Zhang W."/>
            <person name="Yang X."/>
            <person name="Jeffery I.B."/>
            <person name="Cooney J.C."/>
            <person name="Kagawa T.F."/>
            <person name="Liu W."/>
            <person name="Song Y."/>
            <person name="Salvetti E."/>
            <person name="Wrobel A."/>
            <person name="Rasinkangas P."/>
            <person name="Parkhill J."/>
            <person name="Rea M.C."/>
            <person name="O'Sullivan O."/>
            <person name="Ritari J."/>
            <person name="Douillard F.P."/>
            <person name="Paul Ross R."/>
            <person name="Yang R."/>
            <person name="Briner A.E."/>
            <person name="Felis G.E."/>
            <person name="de Vos W.M."/>
            <person name="Barrangou R."/>
            <person name="Klaenhammer T.R."/>
            <person name="Caufield P.W."/>
            <person name="Cui Y."/>
            <person name="Zhang H."/>
            <person name="O'Toole P.W."/>
        </authorList>
    </citation>
    <scope>NUCLEOTIDE SEQUENCE [LARGE SCALE GENOMIC DNA]</scope>
    <source>
        <strain evidence="5 6">DSM 18390</strain>
    </source>
</reference>
<evidence type="ECO:0000313" key="6">
    <source>
        <dbReference type="Proteomes" id="UP000051010"/>
    </source>
</evidence>
<evidence type="ECO:0000256" key="4">
    <source>
        <dbReference type="ARBA" id="ARBA00023136"/>
    </source>
</evidence>
<proteinExistence type="predicted"/>
<protein>
    <recommendedName>
        <fullName evidence="7">GPP34 family phosphoprotein</fullName>
    </recommendedName>
</protein>
<name>A0A0R1YUH5_9LACO</name>
<accession>A0A0R1YUH5</accession>
<keyword evidence="3" id="KW-0446">Lipid-binding</keyword>
<dbReference type="GO" id="GO:0012505">
    <property type="term" value="C:endomembrane system"/>
    <property type="evidence" value="ECO:0007669"/>
    <property type="project" value="UniProtKB-ARBA"/>
</dbReference>
<keyword evidence="4" id="KW-0472">Membrane</keyword>
<dbReference type="Pfam" id="PF05719">
    <property type="entry name" value="GPP34"/>
    <property type="match status" value="1"/>
</dbReference>
<evidence type="ECO:0000256" key="1">
    <source>
        <dbReference type="ARBA" id="ARBA00004255"/>
    </source>
</evidence>
<organism evidence="5 6">
    <name type="scientific">Lentilactobacillus parafarraginis DSM 18390 = JCM 14109</name>
    <dbReference type="NCBI Taxonomy" id="1423786"/>
    <lineage>
        <taxon>Bacteria</taxon>
        <taxon>Bacillati</taxon>
        <taxon>Bacillota</taxon>
        <taxon>Bacilli</taxon>
        <taxon>Lactobacillales</taxon>
        <taxon>Lactobacillaceae</taxon>
        <taxon>Lentilactobacillus</taxon>
    </lineage>
</organism>
<evidence type="ECO:0000313" key="5">
    <source>
        <dbReference type="EMBL" id="KRM45525.1"/>
    </source>
</evidence>
<dbReference type="GO" id="GO:0070273">
    <property type="term" value="F:phosphatidylinositol-4-phosphate binding"/>
    <property type="evidence" value="ECO:0007669"/>
    <property type="project" value="InterPro"/>
</dbReference>
<dbReference type="InterPro" id="IPR038261">
    <property type="entry name" value="GPP34-like_sf"/>
</dbReference>
<gene>
    <name evidence="5" type="ORF">FD47_GL001356</name>
</gene>
<evidence type="ECO:0000256" key="3">
    <source>
        <dbReference type="ARBA" id="ARBA00023121"/>
    </source>
</evidence>
<keyword evidence="2" id="KW-0333">Golgi apparatus</keyword>